<comment type="caution">
    <text evidence="1">The sequence shown here is derived from an EMBL/GenBank/DDBJ whole genome shotgun (WGS) entry which is preliminary data.</text>
</comment>
<dbReference type="EMBL" id="PFFQ01000053">
    <property type="protein sequence ID" value="PIW15169.1"/>
    <property type="molecule type" value="Genomic_DNA"/>
</dbReference>
<dbReference type="Proteomes" id="UP000231019">
    <property type="component" value="Unassembled WGS sequence"/>
</dbReference>
<proteinExistence type="predicted"/>
<organism evidence="1 2">
    <name type="scientific">bacterium (Candidatus Blackallbacteria) CG17_big_fil_post_rev_8_21_14_2_50_48_46</name>
    <dbReference type="NCBI Taxonomy" id="2014261"/>
    <lineage>
        <taxon>Bacteria</taxon>
        <taxon>Candidatus Blackallbacteria</taxon>
    </lineage>
</organism>
<sequence>MMSTRGAGAQSLNGSMNHFGSTCSHVVHHTPGIPVMVVDLNSRAAVD</sequence>
<protein>
    <submittedName>
        <fullName evidence="1">Uncharacterized protein</fullName>
    </submittedName>
</protein>
<accession>A0A2M7G0G3</accession>
<dbReference type="AlphaFoldDB" id="A0A2M7G0G3"/>
<name>A0A2M7G0G3_9BACT</name>
<evidence type="ECO:0000313" key="1">
    <source>
        <dbReference type="EMBL" id="PIW15169.1"/>
    </source>
</evidence>
<evidence type="ECO:0000313" key="2">
    <source>
        <dbReference type="Proteomes" id="UP000231019"/>
    </source>
</evidence>
<reference evidence="1 2" key="1">
    <citation type="submission" date="2017-09" db="EMBL/GenBank/DDBJ databases">
        <title>Depth-based differentiation of microbial function through sediment-hosted aquifers and enrichment of novel symbionts in the deep terrestrial subsurface.</title>
        <authorList>
            <person name="Probst A.J."/>
            <person name="Ladd B."/>
            <person name="Jarett J.K."/>
            <person name="Geller-Mcgrath D.E."/>
            <person name="Sieber C.M."/>
            <person name="Emerson J.B."/>
            <person name="Anantharaman K."/>
            <person name="Thomas B.C."/>
            <person name="Malmstrom R."/>
            <person name="Stieglmeier M."/>
            <person name="Klingl A."/>
            <person name="Woyke T."/>
            <person name="Ryan C.M."/>
            <person name="Banfield J.F."/>
        </authorList>
    </citation>
    <scope>NUCLEOTIDE SEQUENCE [LARGE SCALE GENOMIC DNA]</scope>
    <source>
        <strain evidence="1">CG17_big_fil_post_rev_8_21_14_2_50_48_46</strain>
    </source>
</reference>
<gene>
    <name evidence="1" type="ORF">COW36_17245</name>
</gene>